<accession>A0A448WKX3</accession>
<reference evidence="1" key="1">
    <citation type="submission" date="2018-11" db="EMBL/GenBank/DDBJ databases">
        <authorList>
            <consortium name="Pathogen Informatics"/>
        </authorList>
    </citation>
    <scope>NUCLEOTIDE SEQUENCE</scope>
</reference>
<evidence type="ECO:0000313" key="1">
    <source>
        <dbReference type="EMBL" id="VEL14336.1"/>
    </source>
</evidence>
<name>A0A448WKX3_9PLAT</name>
<organism evidence="1 2">
    <name type="scientific">Protopolystoma xenopodis</name>
    <dbReference type="NCBI Taxonomy" id="117903"/>
    <lineage>
        <taxon>Eukaryota</taxon>
        <taxon>Metazoa</taxon>
        <taxon>Spiralia</taxon>
        <taxon>Lophotrochozoa</taxon>
        <taxon>Platyhelminthes</taxon>
        <taxon>Monogenea</taxon>
        <taxon>Polyopisthocotylea</taxon>
        <taxon>Polystomatidea</taxon>
        <taxon>Polystomatidae</taxon>
        <taxon>Protopolystoma</taxon>
    </lineage>
</organism>
<gene>
    <name evidence="1" type="ORF">PXEA_LOCUS7776</name>
</gene>
<dbReference type="Proteomes" id="UP000784294">
    <property type="component" value="Unassembled WGS sequence"/>
</dbReference>
<keyword evidence="2" id="KW-1185">Reference proteome</keyword>
<evidence type="ECO:0000313" key="2">
    <source>
        <dbReference type="Proteomes" id="UP000784294"/>
    </source>
</evidence>
<protein>
    <submittedName>
        <fullName evidence="1">Uncharacterized protein</fullName>
    </submittedName>
</protein>
<dbReference type="EMBL" id="CAAALY010020804">
    <property type="protein sequence ID" value="VEL14336.1"/>
    <property type="molecule type" value="Genomic_DNA"/>
</dbReference>
<sequence>MVPLTDEAGETFGNVPSQWSNAGTYEYYDRGHGTRHVPQGLPEVPTKLRKQDPAAARFCASVVDLMLVIHADLFDKDLGNIKILLNDSLAQRSEVAKDIVDNGHEIEWSQAPKYSNYATSAVKRKVKEAIEVDQLGNTLNVRNGGRNLMDENSARLYPKKGGCLMDCVNLNATFKTNNCNSMGISRRLLFGEDERPINQITEEFKSLTPEARKQVMTLWKDIESGKTYGGIFENEPQTADGVVRYETSVYQGIEATVSAKQLKEEFLKRASEPPDIKRELNSDKFI</sequence>
<proteinExistence type="predicted"/>
<dbReference type="AlphaFoldDB" id="A0A448WKX3"/>
<comment type="caution">
    <text evidence="1">The sequence shown here is derived from an EMBL/GenBank/DDBJ whole genome shotgun (WGS) entry which is preliminary data.</text>
</comment>